<gene>
    <name evidence="3 5" type="ORF">BDZ99DRAFT_479635</name>
</gene>
<dbReference type="EMBL" id="MU003707">
    <property type="protein sequence ID" value="KAF2806376.1"/>
    <property type="molecule type" value="Genomic_DNA"/>
</dbReference>
<sequence>MGLLSRYYFGTLILLALTFFVLIIEVTVDQNPKPSSVSNSTSPTSTSSSSSTTTPTDPPIYLSISSTPPDPLGVSKVSGFYGPGAWAAWMLWIVGSWYRAFTGKRSKLDPNTLSFVIATNYAALDLMRRVQQVRQSVHVEGHPEDDIMAQYGAAMTIVWQGTAHILLQSIVFGVFHDGPRPFKFWMLSGGLMIPLLSQALASVASMQFSTLDDRTPAMFWNGMGSAKHDFLLFVNWLWVPVFILVLLLAGILLYRLCVGSAVFRSFDWQRIWVLFYSFYPAVVLTAFTVFMSSLCVLLEIENPSVVAFDIIMWICFVPVIPVGAILVTISIVFIFLPFHVLVTILKFIFTGGKSFHKACFFIPCAPQSILEMDQAFALLAGVVMLVGIEIAPPIVKSWTKKWREKRLFEQEVNRRIGLGVNERERVNSGFEMTSTSRTNSELERLSQRTNSGVIGEVV</sequence>
<feature type="transmembrane region" description="Helical" evidence="2">
    <location>
        <begin position="80"/>
        <end position="98"/>
    </location>
</feature>
<accession>A0A6A6YC27</accession>
<feature type="region of interest" description="Disordered" evidence="1">
    <location>
        <begin position="439"/>
        <end position="458"/>
    </location>
</feature>
<protein>
    <submittedName>
        <fullName evidence="3 5">Uncharacterized protein</fullName>
    </submittedName>
</protein>
<keyword evidence="2" id="KW-0812">Transmembrane</keyword>
<dbReference type="Proteomes" id="UP000504636">
    <property type="component" value="Unplaced"/>
</dbReference>
<feature type="transmembrane region" description="Helical" evidence="2">
    <location>
        <begin position="187"/>
        <end position="209"/>
    </location>
</feature>
<reference evidence="5" key="3">
    <citation type="submission" date="2025-04" db="UniProtKB">
        <authorList>
            <consortium name="RefSeq"/>
        </authorList>
    </citation>
    <scope>IDENTIFICATION</scope>
    <source>
        <strain evidence="5">CBS 304.34</strain>
    </source>
</reference>
<dbReference type="RefSeq" id="XP_033573340.1">
    <property type="nucleotide sequence ID" value="XM_033722265.1"/>
</dbReference>
<evidence type="ECO:0000256" key="1">
    <source>
        <dbReference type="SAM" id="MobiDB-lite"/>
    </source>
</evidence>
<keyword evidence="2" id="KW-1133">Transmembrane helix</keyword>
<dbReference type="OrthoDB" id="3550824at2759"/>
<feature type="transmembrane region" description="Helical" evidence="2">
    <location>
        <begin position="7"/>
        <end position="28"/>
    </location>
</feature>
<evidence type="ECO:0000313" key="4">
    <source>
        <dbReference type="Proteomes" id="UP000504636"/>
    </source>
</evidence>
<reference evidence="5" key="2">
    <citation type="submission" date="2020-04" db="EMBL/GenBank/DDBJ databases">
        <authorList>
            <consortium name="NCBI Genome Project"/>
        </authorList>
    </citation>
    <scope>NUCLEOTIDE SEQUENCE</scope>
    <source>
        <strain evidence="5">CBS 304.34</strain>
    </source>
</reference>
<feature type="transmembrane region" description="Helical" evidence="2">
    <location>
        <begin position="310"/>
        <end position="336"/>
    </location>
</feature>
<dbReference type="GeneID" id="54463158"/>
<evidence type="ECO:0000313" key="5">
    <source>
        <dbReference type="RefSeq" id="XP_033573340.1"/>
    </source>
</evidence>
<proteinExistence type="predicted"/>
<feature type="region of interest" description="Disordered" evidence="1">
    <location>
        <begin position="31"/>
        <end position="62"/>
    </location>
</feature>
<feature type="transmembrane region" description="Helical" evidence="2">
    <location>
        <begin position="375"/>
        <end position="395"/>
    </location>
</feature>
<name>A0A6A6YC27_9PEZI</name>
<organism evidence="3">
    <name type="scientific">Mytilinidion resinicola</name>
    <dbReference type="NCBI Taxonomy" id="574789"/>
    <lineage>
        <taxon>Eukaryota</taxon>
        <taxon>Fungi</taxon>
        <taxon>Dikarya</taxon>
        <taxon>Ascomycota</taxon>
        <taxon>Pezizomycotina</taxon>
        <taxon>Dothideomycetes</taxon>
        <taxon>Pleosporomycetidae</taxon>
        <taxon>Mytilinidiales</taxon>
        <taxon>Mytilinidiaceae</taxon>
        <taxon>Mytilinidion</taxon>
    </lineage>
</organism>
<feature type="compositionally biased region" description="Low complexity" evidence="1">
    <location>
        <begin position="34"/>
        <end position="55"/>
    </location>
</feature>
<dbReference type="AlphaFoldDB" id="A0A6A6YC27"/>
<reference evidence="3 5" key="1">
    <citation type="journal article" date="2020" name="Stud. Mycol.">
        <title>101 Dothideomycetes genomes: a test case for predicting lifestyles and emergence of pathogens.</title>
        <authorList>
            <person name="Haridas S."/>
            <person name="Albert R."/>
            <person name="Binder M."/>
            <person name="Bloem J."/>
            <person name="Labutti K."/>
            <person name="Salamov A."/>
            <person name="Andreopoulos B."/>
            <person name="Baker S."/>
            <person name="Barry K."/>
            <person name="Bills G."/>
            <person name="Bluhm B."/>
            <person name="Cannon C."/>
            <person name="Castanera R."/>
            <person name="Culley D."/>
            <person name="Daum C."/>
            <person name="Ezra D."/>
            <person name="Gonzalez J."/>
            <person name="Henrissat B."/>
            <person name="Kuo A."/>
            <person name="Liang C."/>
            <person name="Lipzen A."/>
            <person name="Lutzoni F."/>
            <person name="Magnuson J."/>
            <person name="Mondo S."/>
            <person name="Nolan M."/>
            <person name="Ohm R."/>
            <person name="Pangilinan J."/>
            <person name="Park H.-J."/>
            <person name="Ramirez L."/>
            <person name="Alfaro M."/>
            <person name="Sun H."/>
            <person name="Tritt A."/>
            <person name="Yoshinaga Y."/>
            <person name="Zwiers L.-H."/>
            <person name="Turgeon B."/>
            <person name="Goodwin S."/>
            <person name="Spatafora J."/>
            <person name="Crous P."/>
            <person name="Grigoriev I."/>
        </authorList>
    </citation>
    <scope>NUCLEOTIDE SEQUENCE</scope>
    <source>
        <strain evidence="3 5">CBS 304.34</strain>
    </source>
</reference>
<feature type="transmembrane region" description="Helical" evidence="2">
    <location>
        <begin position="274"/>
        <end position="298"/>
    </location>
</feature>
<evidence type="ECO:0000313" key="3">
    <source>
        <dbReference type="EMBL" id="KAF2806376.1"/>
    </source>
</evidence>
<feature type="transmembrane region" description="Helical" evidence="2">
    <location>
        <begin position="230"/>
        <end position="254"/>
    </location>
</feature>
<keyword evidence="2" id="KW-0472">Membrane</keyword>
<evidence type="ECO:0000256" key="2">
    <source>
        <dbReference type="SAM" id="Phobius"/>
    </source>
</evidence>
<keyword evidence="4" id="KW-1185">Reference proteome</keyword>